<protein>
    <submittedName>
        <fullName evidence="1">Uncharacterized protein</fullName>
    </submittedName>
</protein>
<proteinExistence type="predicted"/>
<name>A0A8S5MUG9_9CAUD</name>
<sequence length="87" mass="9984">MSQCALTTVDNPYDPFTEYEAWYRFDEDMGYHSCSYLARIARPSDQLSDAENEQELERAIDDIIKYDPLGIYKKVKSSSDSDLGETA</sequence>
<organism evidence="1">
    <name type="scientific">Siphoviridae sp. ctb1k4</name>
    <dbReference type="NCBI Taxonomy" id="2826391"/>
    <lineage>
        <taxon>Viruses</taxon>
        <taxon>Duplodnaviria</taxon>
        <taxon>Heunggongvirae</taxon>
        <taxon>Uroviricota</taxon>
        <taxon>Caudoviricetes</taxon>
    </lineage>
</organism>
<accession>A0A8S5MUG9</accession>
<dbReference type="EMBL" id="BK014987">
    <property type="protein sequence ID" value="DAD85784.1"/>
    <property type="molecule type" value="Genomic_DNA"/>
</dbReference>
<evidence type="ECO:0000313" key="1">
    <source>
        <dbReference type="EMBL" id="DAD85784.1"/>
    </source>
</evidence>
<reference evidence="1" key="1">
    <citation type="journal article" date="2021" name="Proc. Natl. Acad. Sci. U.S.A.">
        <title>A Catalog of Tens of Thousands of Viruses from Human Metagenomes Reveals Hidden Associations with Chronic Diseases.</title>
        <authorList>
            <person name="Tisza M.J."/>
            <person name="Buck C.B."/>
        </authorList>
    </citation>
    <scope>NUCLEOTIDE SEQUENCE</scope>
    <source>
        <strain evidence="1">Ctb1k4</strain>
    </source>
</reference>